<dbReference type="InterPro" id="IPR020846">
    <property type="entry name" value="MFS_dom"/>
</dbReference>
<evidence type="ECO:0000313" key="9">
    <source>
        <dbReference type="Proteomes" id="UP000175989"/>
    </source>
</evidence>
<evidence type="ECO:0000256" key="3">
    <source>
        <dbReference type="ARBA" id="ARBA00022692"/>
    </source>
</evidence>
<evidence type="ECO:0000256" key="1">
    <source>
        <dbReference type="ARBA" id="ARBA00004651"/>
    </source>
</evidence>
<evidence type="ECO:0000313" key="8">
    <source>
        <dbReference type="EMBL" id="OFA09123.1"/>
    </source>
</evidence>
<dbReference type="InterPro" id="IPR036259">
    <property type="entry name" value="MFS_trans_sf"/>
</dbReference>
<comment type="subcellular location">
    <subcellularLocation>
        <location evidence="1">Cell membrane</location>
        <topology evidence="1">Multi-pass membrane protein</topology>
    </subcellularLocation>
</comment>
<feature type="transmembrane region" description="Helical" evidence="6">
    <location>
        <begin position="106"/>
        <end position="124"/>
    </location>
</feature>
<feature type="transmembrane region" description="Helical" evidence="6">
    <location>
        <begin position="194"/>
        <end position="213"/>
    </location>
</feature>
<keyword evidence="3 6" id="KW-0812">Transmembrane</keyword>
<dbReference type="Gene3D" id="1.20.1250.20">
    <property type="entry name" value="MFS general substrate transporter like domains"/>
    <property type="match status" value="1"/>
</dbReference>
<evidence type="ECO:0000256" key="6">
    <source>
        <dbReference type="SAM" id="Phobius"/>
    </source>
</evidence>
<feature type="transmembrane region" description="Helical" evidence="6">
    <location>
        <begin position="340"/>
        <end position="358"/>
    </location>
</feature>
<evidence type="ECO:0000259" key="7">
    <source>
        <dbReference type="PROSITE" id="PS50850"/>
    </source>
</evidence>
<feature type="transmembrane region" description="Helical" evidence="6">
    <location>
        <begin position="365"/>
        <end position="384"/>
    </location>
</feature>
<feature type="transmembrane region" description="Helical" evidence="6">
    <location>
        <begin position="136"/>
        <end position="155"/>
    </location>
</feature>
<feature type="transmembrane region" description="Helical" evidence="6">
    <location>
        <begin position="300"/>
        <end position="320"/>
    </location>
</feature>
<reference evidence="9" key="1">
    <citation type="journal article" date="2016" name="Front. Microbiol.">
        <title>Molecular Keys to the Janthinobacterium and Duganella spp. Interaction with the Plant Pathogen Fusarium graminearum.</title>
        <authorList>
            <person name="Haack F.S."/>
            <person name="Poehlein A."/>
            <person name="Kroger C."/>
            <person name="Voigt C.A."/>
            <person name="Piepenbring M."/>
            <person name="Bode H.B."/>
            <person name="Daniel R."/>
            <person name="Schafer W."/>
            <person name="Streit W.R."/>
        </authorList>
    </citation>
    <scope>NUCLEOTIDE SEQUENCE [LARGE SCALE GENOMIC DNA]</scope>
    <source>
        <strain evidence="9">T54</strain>
    </source>
</reference>
<feature type="transmembrane region" description="Helical" evidence="6">
    <location>
        <begin position="45"/>
        <end position="66"/>
    </location>
</feature>
<evidence type="ECO:0000256" key="5">
    <source>
        <dbReference type="ARBA" id="ARBA00023136"/>
    </source>
</evidence>
<proteinExistence type="predicted"/>
<dbReference type="SUPFAM" id="SSF103473">
    <property type="entry name" value="MFS general substrate transporter"/>
    <property type="match status" value="1"/>
</dbReference>
<evidence type="ECO:0000256" key="4">
    <source>
        <dbReference type="ARBA" id="ARBA00022989"/>
    </source>
</evidence>
<name>A0A1E7X7I8_9BURK</name>
<feature type="transmembrane region" description="Helical" evidence="6">
    <location>
        <begin position="219"/>
        <end position="241"/>
    </location>
</feature>
<keyword evidence="4 6" id="KW-1133">Transmembrane helix</keyword>
<feature type="transmembrane region" description="Helical" evidence="6">
    <location>
        <begin position="248"/>
        <end position="268"/>
    </location>
</feature>
<comment type="caution">
    <text evidence="8">The sequence shown here is derived from an EMBL/GenBank/DDBJ whole genome shotgun (WGS) entry which is preliminary data.</text>
</comment>
<sequence>MSNERPLPLAALLALAMAGFLTILTETLPAGLLLPIAAGLSVSEALVGQMVTIYAIGSLVAAIPLVTLTQGWRRRPLLLLAIAGFAIANSITSLSSHYGAIMAGRLVAGISAGVLWALLAGYAARMVPAPQKGRAIAVAMVGAPLALALGVPLATLLGKLLGWRLCFAAMSALALLLMLWVWRQVPDVAGQPSSTRRSLVSTLASVLALAGVRPVLSMVLVYVLAHNILYTYIAPFLAGAGLAPRIDVVLLVFGLTALAGIWITGVLIDRHLRALIIASHALFALAALLLVLIPAQPAPGMIYLAVALWGVAFGGSGTLFQTALDNVAGAAADVAQSMLVTAWNLAIAGGGLAGGLLLDRFGVRAFAPVALGLLLVSLAVAWLARPAGQAETDAMPPVR</sequence>
<dbReference type="PANTHER" id="PTHR43124:SF3">
    <property type="entry name" value="CHLORAMPHENICOL EFFLUX PUMP RV0191"/>
    <property type="match status" value="1"/>
</dbReference>
<dbReference type="PANTHER" id="PTHR43124">
    <property type="entry name" value="PURINE EFFLUX PUMP PBUE"/>
    <property type="match status" value="1"/>
</dbReference>
<dbReference type="GO" id="GO:0005886">
    <property type="term" value="C:plasma membrane"/>
    <property type="evidence" value="ECO:0007669"/>
    <property type="project" value="UniProtKB-SubCell"/>
</dbReference>
<evidence type="ECO:0000256" key="2">
    <source>
        <dbReference type="ARBA" id="ARBA00022475"/>
    </source>
</evidence>
<dbReference type="InterPro" id="IPR011701">
    <property type="entry name" value="MFS"/>
</dbReference>
<dbReference type="Pfam" id="PF07690">
    <property type="entry name" value="MFS_1"/>
    <property type="match status" value="1"/>
</dbReference>
<dbReference type="RefSeq" id="WP_070245838.1">
    <property type="nucleotide sequence ID" value="NZ_LROM01000016.1"/>
</dbReference>
<dbReference type="AlphaFoldDB" id="A0A1E7X7I8"/>
<dbReference type="Proteomes" id="UP000175989">
    <property type="component" value="Unassembled WGS sequence"/>
</dbReference>
<accession>A0A1E7X7I8</accession>
<gene>
    <name evidence="8" type="primary">pbuE_1</name>
    <name evidence="8" type="ORF">DUPY_01690</name>
</gene>
<dbReference type="CDD" id="cd17324">
    <property type="entry name" value="MFS_NepI_like"/>
    <property type="match status" value="1"/>
</dbReference>
<keyword evidence="2" id="KW-1003">Cell membrane</keyword>
<organism evidence="8 9">
    <name type="scientific">Duganella phyllosphaerae</name>
    <dbReference type="NCBI Taxonomy" id="762836"/>
    <lineage>
        <taxon>Bacteria</taxon>
        <taxon>Pseudomonadati</taxon>
        <taxon>Pseudomonadota</taxon>
        <taxon>Betaproteobacteria</taxon>
        <taxon>Burkholderiales</taxon>
        <taxon>Oxalobacteraceae</taxon>
        <taxon>Telluria group</taxon>
        <taxon>Duganella</taxon>
    </lineage>
</organism>
<dbReference type="InterPro" id="IPR050189">
    <property type="entry name" value="MFS_Efflux_Transporters"/>
</dbReference>
<dbReference type="EMBL" id="LROM01000016">
    <property type="protein sequence ID" value="OFA09123.1"/>
    <property type="molecule type" value="Genomic_DNA"/>
</dbReference>
<feature type="domain" description="Major facilitator superfamily (MFS) profile" evidence="7">
    <location>
        <begin position="11"/>
        <end position="389"/>
    </location>
</feature>
<keyword evidence="9" id="KW-1185">Reference proteome</keyword>
<keyword evidence="5 6" id="KW-0472">Membrane</keyword>
<dbReference type="OrthoDB" id="7002695at2"/>
<dbReference type="PROSITE" id="PS50850">
    <property type="entry name" value="MFS"/>
    <property type="match status" value="1"/>
</dbReference>
<feature type="transmembrane region" description="Helical" evidence="6">
    <location>
        <begin position="161"/>
        <end position="182"/>
    </location>
</feature>
<protein>
    <submittedName>
        <fullName evidence="8">Purine efflux pump PbuE</fullName>
    </submittedName>
</protein>
<dbReference type="PATRIC" id="fig|762836.4.peg.178"/>
<dbReference type="GO" id="GO:0022857">
    <property type="term" value="F:transmembrane transporter activity"/>
    <property type="evidence" value="ECO:0007669"/>
    <property type="project" value="InterPro"/>
</dbReference>
<feature type="transmembrane region" description="Helical" evidence="6">
    <location>
        <begin position="274"/>
        <end position="293"/>
    </location>
</feature>
<feature type="transmembrane region" description="Helical" evidence="6">
    <location>
        <begin position="78"/>
        <end position="100"/>
    </location>
</feature>